<dbReference type="InParanoid" id="A0A146G9T2"/>
<evidence type="ECO:0000256" key="1">
    <source>
        <dbReference type="ARBA" id="ARBA00022729"/>
    </source>
</evidence>
<dbReference type="EMBL" id="BDCO01000002">
    <property type="protein sequence ID" value="GAT33587.1"/>
    <property type="molecule type" value="Genomic_DNA"/>
</dbReference>
<keyword evidence="6" id="KW-1185">Reference proteome</keyword>
<proteinExistence type="predicted"/>
<keyword evidence="1 3" id="KW-0732">Signal</keyword>
<keyword evidence="2 5" id="KW-0456">Lyase</keyword>
<evidence type="ECO:0000313" key="6">
    <source>
        <dbReference type="Proteomes" id="UP000076023"/>
    </source>
</evidence>
<protein>
    <submittedName>
        <fullName evidence="5">Alginate lyase</fullName>
    </submittedName>
</protein>
<evidence type="ECO:0000313" key="5">
    <source>
        <dbReference type="EMBL" id="GAT33587.1"/>
    </source>
</evidence>
<accession>A0A146G9T2</accession>
<dbReference type="InterPro" id="IPR008397">
    <property type="entry name" value="Alginate_lyase_dom"/>
</dbReference>
<evidence type="ECO:0000259" key="4">
    <source>
        <dbReference type="Pfam" id="PF05426"/>
    </source>
</evidence>
<feature type="chain" id="PRO_5007524622" evidence="3">
    <location>
        <begin position="22"/>
        <end position="409"/>
    </location>
</feature>
<sequence>MKSSTLYCLTLSACFASVCLAQTEGVKKPAYLDTNYTGPAAPGEPLPALELPANQAFVHPGILHTQAELDQIRKHLAAGEEPWTSALKALQASEYTALDYQPKITPVINPHDKTVGYLMKDATAAYGHALLWSLTGNKAHADKAIQILDAAGSKLQAIEIGRQDQGKVTAGFTGGKYASAAELLAHYRQPDGSSAGWPQESAEKFRQMLVAVFYPRLQGFKPEFNGNWDASMMATMMAISVFCNRHDMFNEALAYYLNGKGNGSLTHYIHPHGQNQESGRDQIHGQMGLAALAACSEIAKNQGIDLYSAAGNRLATGYEYMAKYLAGQDVKVLGEVPISPKGRGEFRPGYELIYQHYVVEKGLDLPYVRETIQKHRPEGVDLIILPSWGTLTSYFGQPATAPSSSTSKP</sequence>
<feature type="domain" description="Alginate lyase" evidence="4">
    <location>
        <begin position="107"/>
        <end position="328"/>
    </location>
</feature>
<dbReference type="SUPFAM" id="SSF48230">
    <property type="entry name" value="Chondroitin AC/alginate lyase"/>
    <property type="match status" value="1"/>
</dbReference>
<comment type="caution">
    <text evidence="5">The sequence shown here is derived from an EMBL/GenBank/DDBJ whole genome shotgun (WGS) entry which is preliminary data.</text>
</comment>
<name>A0A146G9T2_TERSA</name>
<dbReference type="GO" id="GO:0016829">
    <property type="term" value="F:lyase activity"/>
    <property type="evidence" value="ECO:0007669"/>
    <property type="project" value="UniProtKB-KW"/>
</dbReference>
<dbReference type="Gene3D" id="1.50.10.100">
    <property type="entry name" value="Chondroitin AC/alginate lyase"/>
    <property type="match status" value="1"/>
</dbReference>
<organism evidence="5 6">
    <name type="scientific">Terrimicrobium sacchariphilum</name>
    <dbReference type="NCBI Taxonomy" id="690879"/>
    <lineage>
        <taxon>Bacteria</taxon>
        <taxon>Pseudomonadati</taxon>
        <taxon>Verrucomicrobiota</taxon>
        <taxon>Terrimicrobiia</taxon>
        <taxon>Terrimicrobiales</taxon>
        <taxon>Terrimicrobiaceae</taxon>
        <taxon>Terrimicrobium</taxon>
    </lineage>
</organism>
<feature type="signal peptide" evidence="3">
    <location>
        <begin position="1"/>
        <end position="21"/>
    </location>
</feature>
<dbReference type="OrthoDB" id="222550at2"/>
<dbReference type="Proteomes" id="UP000076023">
    <property type="component" value="Unassembled WGS sequence"/>
</dbReference>
<dbReference type="RefSeq" id="WP_084400376.1">
    <property type="nucleotide sequence ID" value="NZ_BDCO01000002.1"/>
</dbReference>
<dbReference type="Pfam" id="PF05426">
    <property type="entry name" value="Alginate_lyase"/>
    <property type="match status" value="1"/>
</dbReference>
<reference evidence="6" key="1">
    <citation type="journal article" date="2017" name="Genome Announc.">
        <title>Draft Genome Sequence of Terrimicrobium sacchariphilum NM-5T, a Facultative Anaerobic Soil Bacterium of the Class Spartobacteria.</title>
        <authorList>
            <person name="Qiu Y.L."/>
            <person name="Tourlousse D.M."/>
            <person name="Matsuura N."/>
            <person name="Ohashi A."/>
            <person name="Sekiguchi Y."/>
        </authorList>
    </citation>
    <scope>NUCLEOTIDE SEQUENCE [LARGE SCALE GENOMIC DNA]</scope>
    <source>
        <strain evidence="6">NM-5</strain>
    </source>
</reference>
<evidence type="ECO:0000256" key="3">
    <source>
        <dbReference type="SAM" id="SignalP"/>
    </source>
</evidence>
<dbReference type="STRING" id="690879.TSACC_22004"/>
<gene>
    <name evidence="5" type="ORF">TSACC_22004</name>
</gene>
<dbReference type="AlphaFoldDB" id="A0A146G9T2"/>
<dbReference type="GO" id="GO:0042597">
    <property type="term" value="C:periplasmic space"/>
    <property type="evidence" value="ECO:0007669"/>
    <property type="project" value="InterPro"/>
</dbReference>
<evidence type="ECO:0000256" key="2">
    <source>
        <dbReference type="ARBA" id="ARBA00023239"/>
    </source>
</evidence>
<dbReference type="InterPro" id="IPR008929">
    <property type="entry name" value="Chondroitin_lyas"/>
</dbReference>